<dbReference type="InterPro" id="IPR023192">
    <property type="entry name" value="TGS-like_dom_sf"/>
</dbReference>
<dbReference type="InterPro" id="IPR012676">
    <property type="entry name" value="TGS-like"/>
</dbReference>
<feature type="binding site" evidence="6">
    <location>
        <begin position="12"/>
        <end position="17"/>
    </location>
    <ligand>
        <name>ATP</name>
        <dbReference type="ChEBI" id="CHEBI:30616"/>
    </ligand>
</feature>
<comment type="similarity">
    <text evidence="6">Belongs to the TRAFAC class OBG-HflX-like GTPase superfamily. OBG GTPase family. YchF/OLA1 subfamily.</text>
</comment>
<dbReference type="PROSITE" id="PS51880">
    <property type="entry name" value="TGS"/>
    <property type="match status" value="1"/>
</dbReference>
<dbReference type="GO" id="GO:0043023">
    <property type="term" value="F:ribosomal large subunit binding"/>
    <property type="evidence" value="ECO:0007669"/>
    <property type="project" value="UniProtKB-UniRule"/>
</dbReference>
<dbReference type="GO" id="GO:0016887">
    <property type="term" value="F:ATP hydrolysis activity"/>
    <property type="evidence" value="ECO:0007669"/>
    <property type="project" value="UniProtKB-UniRule"/>
</dbReference>
<dbReference type="GO" id="GO:0005524">
    <property type="term" value="F:ATP binding"/>
    <property type="evidence" value="ECO:0007669"/>
    <property type="project" value="UniProtKB-UniRule"/>
</dbReference>
<dbReference type="PIRSF" id="PIRSF006641">
    <property type="entry name" value="CHP00092"/>
    <property type="match status" value="1"/>
</dbReference>
<organism evidence="9 10">
    <name type="scientific">Allochromatium humboldtianum</name>
    <dbReference type="NCBI Taxonomy" id="504901"/>
    <lineage>
        <taxon>Bacteria</taxon>
        <taxon>Pseudomonadati</taxon>
        <taxon>Pseudomonadota</taxon>
        <taxon>Gammaproteobacteria</taxon>
        <taxon>Chromatiales</taxon>
        <taxon>Chromatiaceae</taxon>
        <taxon>Allochromatium</taxon>
    </lineage>
</organism>
<dbReference type="InterPro" id="IPR006073">
    <property type="entry name" value="GTP-bd"/>
</dbReference>
<comment type="cofactor">
    <cofactor evidence="1">
        <name>Mg(2+)</name>
        <dbReference type="ChEBI" id="CHEBI:18420"/>
    </cofactor>
</comment>
<dbReference type="InterPro" id="IPR041706">
    <property type="entry name" value="YchF_N"/>
</dbReference>
<dbReference type="HAMAP" id="MF_00944">
    <property type="entry name" value="YchF_OLA1_ATPase"/>
    <property type="match status" value="1"/>
</dbReference>
<dbReference type="FunFam" id="1.10.150.300:FF:000001">
    <property type="entry name" value="Ribosome-binding ATPase YchF"/>
    <property type="match status" value="1"/>
</dbReference>
<evidence type="ECO:0000313" key="9">
    <source>
        <dbReference type="EMBL" id="NVZ08037.1"/>
    </source>
</evidence>
<evidence type="ECO:0000256" key="3">
    <source>
        <dbReference type="ARBA" id="ARBA00022741"/>
    </source>
</evidence>
<dbReference type="PANTHER" id="PTHR23305:SF18">
    <property type="entry name" value="OBG-TYPE G DOMAIN-CONTAINING PROTEIN"/>
    <property type="match status" value="1"/>
</dbReference>
<dbReference type="Proteomes" id="UP000592294">
    <property type="component" value="Unassembled WGS sequence"/>
</dbReference>
<keyword evidence="5" id="KW-0460">Magnesium</keyword>
<keyword evidence="2" id="KW-0479">Metal-binding</keyword>
<evidence type="ECO:0000313" key="10">
    <source>
        <dbReference type="Proteomes" id="UP000592294"/>
    </source>
</evidence>
<keyword evidence="3 6" id="KW-0547">Nucleotide-binding</keyword>
<dbReference type="RefSeq" id="WP_176974827.1">
    <property type="nucleotide sequence ID" value="NZ_JABZEO010000001.1"/>
</dbReference>
<evidence type="ECO:0000256" key="6">
    <source>
        <dbReference type="HAMAP-Rule" id="MF_00944"/>
    </source>
</evidence>
<dbReference type="PANTHER" id="PTHR23305">
    <property type="entry name" value="OBG GTPASE FAMILY"/>
    <property type="match status" value="1"/>
</dbReference>
<dbReference type="FunFam" id="3.10.20.30:FF:000001">
    <property type="entry name" value="Ribosome-binding ATPase YchF"/>
    <property type="match status" value="1"/>
</dbReference>
<evidence type="ECO:0000256" key="1">
    <source>
        <dbReference type="ARBA" id="ARBA00001946"/>
    </source>
</evidence>
<dbReference type="InterPro" id="IPR031167">
    <property type="entry name" value="G_OBG"/>
</dbReference>
<dbReference type="Pfam" id="PF06071">
    <property type="entry name" value="YchF-GTPase_C"/>
    <property type="match status" value="1"/>
</dbReference>
<gene>
    <name evidence="6 9" type="primary">ychF</name>
    <name evidence="9" type="ORF">HW932_02025</name>
</gene>
<dbReference type="InterPro" id="IPR027417">
    <property type="entry name" value="P-loop_NTPase"/>
</dbReference>
<proteinExistence type="inferred from homology"/>
<evidence type="ECO:0000256" key="4">
    <source>
        <dbReference type="ARBA" id="ARBA00022840"/>
    </source>
</evidence>
<evidence type="ECO:0000259" key="7">
    <source>
        <dbReference type="PROSITE" id="PS51710"/>
    </source>
</evidence>
<protein>
    <recommendedName>
        <fullName evidence="6">Ribosome-binding ATPase YchF</fullName>
    </recommendedName>
</protein>
<dbReference type="NCBIfam" id="TIGR00092">
    <property type="entry name" value="redox-regulated ATPase YchF"/>
    <property type="match status" value="1"/>
</dbReference>
<sequence>MGFKCGIVGLPNVGKSTLFNALTKAAIAAENYPFCTIDPNVGVVPLPDPRLDVIAGITKPQKVLPTSMQFVDIAGLVAGASKGEGLGNKFLANIRETDAIAHVVRCFENDDVVHVAGKVDPLGDIEVINTELALADLESVSKALDRAQRTAKTGDKQILKRKEILERAQVQLDAGKPVRSLGLDEDEQAELRDLFLLTAKPTMYIANVSEDGFENNPLLDQVRALAESEGAVVVPVCAAIEAEILELDDEARDEFLADLGLEEPGLNRVVRAGYRLLGLETYFTAGPKEVRAWTIPKQSRAPQAAGVIHSDFERGFIRAEVIGYEDFVACKGEQGAKEAGKLRSEGKEYVVQDGDVIHFRFNV</sequence>
<dbReference type="EMBL" id="JABZEO010000001">
    <property type="protein sequence ID" value="NVZ08037.1"/>
    <property type="molecule type" value="Genomic_DNA"/>
</dbReference>
<dbReference type="InterPro" id="IPR004095">
    <property type="entry name" value="TGS"/>
</dbReference>
<dbReference type="Gene3D" id="1.10.150.300">
    <property type="entry name" value="TGS-like domain"/>
    <property type="match status" value="1"/>
</dbReference>
<dbReference type="PROSITE" id="PS51710">
    <property type="entry name" value="G_OBG"/>
    <property type="match status" value="1"/>
</dbReference>
<dbReference type="InterPro" id="IPR012675">
    <property type="entry name" value="Beta-grasp_dom_sf"/>
</dbReference>
<dbReference type="GO" id="GO:0005525">
    <property type="term" value="F:GTP binding"/>
    <property type="evidence" value="ECO:0007669"/>
    <property type="project" value="InterPro"/>
</dbReference>
<accession>A0A850R9Z6</accession>
<dbReference type="Pfam" id="PF01926">
    <property type="entry name" value="MMR_HSR1"/>
    <property type="match status" value="1"/>
</dbReference>
<dbReference type="GO" id="GO:0005737">
    <property type="term" value="C:cytoplasm"/>
    <property type="evidence" value="ECO:0007669"/>
    <property type="project" value="TreeGrafter"/>
</dbReference>
<evidence type="ECO:0000256" key="5">
    <source>
        <dbReference type="ARBA" id="ARBA00022842"/>
    </source>
</evidence>
<comment type="function">
    <text evidence="6">ATPase that binds to both the 70S ribosome and the 50S ribosomal subunit in a nucleotide-independent manner.</text>
</comment>
<dbReference type="InterPro" id="IPR004396">
    <property type="entry name" value="ATPase_YchF/OLA1"/>
</dbReference>
<evidence type="ECO:0000256" key="2">
    <source>
        <dbReference type="ARBA" id="ARBA00022723"/>
    </source>
</evidence>
<dbReference type="SUPFAM" id="SSF52540">
    <property type="entry name" value="P-loop containing nucleoside triphosphate hydrolases"/>
    <property type="match status" value="1"/>
</dbReference>
<dbReference type="Gene3D" id="3.10.20.30">
    <property type="match status" value="1"/>
</dbReference>
<dbReference type="SUPFAM" id="SSF81271">
    <property type="entry name" value="TGS-like"/>
    <property type="match status" value="1"/>
</dbReference>
<dbReference type="InterPro" id="IPR013029">
    <property type="entry name" value="YchF_C"/>
</dbReference>
<evidence type="ECO:0000259" key="8">
    <source>
        <dbReference type="PROSITE" id="PS51880"/>
    </source>
</evidence>
<dbReference type="GO" id="GO:0046872">
    <property type="term" value="F:metal ion binding"/>
    <property type="evidence" value="ECO:0007669"/>
    <property type="project" value="UniProtKB-KW"/>
</dbReference>
<reference evidence="9 10" key="1">
    <citation type="submission" date="2020-06" db="EMBL/GenBank/DDBJ databases">
        <title>Whole-genome sequence of Allochromatium humboldtianum DSM 21881, type strain.</title>
        <authorList>
            <person name="Kyndt J.A."/>
            <person name="Meyer T.E."/>
        </authorList>
    </citation>
    <scope>NUCLEOTIDE SEQUENCE [LARGE SCALE GENOMIC DNA]</scope>
    <source>
        <strain evidence="9 10">DSM 21881</strain>
    </source>
</reference>
<dbReference type="CDD" id="cd01900">
    <property type="entry name" value="YchF"/>
    <property type="match status" value="1"/>
</dbReference>
<comment type="caution">
    <text evidence="9">The sequence shown here is derived from an EMBL/GenBank/DDBJ whole genome shotgun (WGS) entry which is preliminary data.</text>
</comment>
<dbReference type="Gene3D" id="3.40.50.300">
    <property type="entry name" value="P-loop containing nucleotide triphosphate hydrolases"/>
    <property type="match status" value="1"/>
</dbReference>
<feature type="domain" description="TGS" evidence="8">
    <location>
        <begin position="278"/>
        <end position="361"/>
    </location>
</feature>
<keyword evidence="10" id="KW-1185">Reference proteome</keyword>
<dbReference type="PRINTS" id="PR00326">
    <property type="entry name" value="GTP1OBG"/>
</dbReference>
<keyword evidence="9" id="KW-0378">Hydrolase</keyword>
<keyword evidence="4 6" id="KW-0067">ATP-binding</keyword>
<feature type="domain" description="OBG-type G" evidence="7">
    <location>
        <begin position="3"/>
        <end position="256"/>
    </location>
</feature>
<dbReference type="CDD" id="cd04867">
    <property type="entry name" value="TGS_YchF_OLA1"/>
    <property type="match status" value="1"/>
</dbReference>
<dbReference type="AlphaFoldDB" id="A0A850R9Z6"/>
<name>A0A850R9Z6_9GAMM</name>